<feature type="chain" id="PRO_5046630235" evidence="4">
    <location>
        <begin position="28"/>
        <end position="459"/>
    </location>
</feature>
<dbReference type="PROSITE" id="PS51257">
    <property type="entry name" value="PROKAR_LIPOPROTEIN"/>
    <property type="match status" value="1"/>
</dbReference>
<keyword evidence="6" id="KW-1185">Reference proteome</keyword>
<protein>
    <submittedName>
        <fullName evidence="5">ABC transporter substrate-binding protein</fullName>
    </submittedName>
</protein>
<accession>A0ABU6AIT6</accession>
<dbReference type="RefSeq" id="WP_324268902.1">
    <property type="nucleotide sequence ID" value="NZ_JAWLNX010000028.1"/>
</dbReference>
<evidence type="ECO:0000256" key="4">
    <source>
        <dbReference type="SAM" id="SignalP"/>
    </source>
</evidence>
<keyword evidence="2" id="KW-0813">Transport</keyword>
<dbReference type="Pfam" id="PF13416">
    <property type="entry name" value="SBP_bac_8"/>
    <property type="match status" value="1"/>
</dbReference>
<evidence type="ECO:0000256" key="3">
    <source>
        <dbReference type="ARBA" id="ARBA00022729"/>
    </source>
</evidence>
<evidence type="ECO:0000256" key="1">
    <source>
        <dbReference type="ARBA" id="ARBA00008520"/>
    </source>
</evidence>
<dbReference type="InterPro" id="IPR050490">
    <property type="entry name" value="Bact_solute-bd_prot1"/>
</dbReference>
<dbReference type="Proteomes" id="UP001327093">
    <property type="component" value="Unassembled WGS sequence"/>
</dbReference>
<keyword evidence="3 4" id="KW-0732">Signal</keyword>
<dbReference type="SUPFAM" id="SSF53850">
    <property type="entry name" value="Periplasmic binding protein-like II"/>
    <property type="match status" value="1"/>
</dbReference>
<gene>
    <name evidence="5" type="ORF">R4I43_29050</name>
</gene>
<dbReference type="InterPro" id="IPR006059">
    <property type="entry name" value="SBP"/>
</dbReference>
<evidence type="ECO:0000313" key="5">
    <source>
        <dbReference type="EMBL" id="MEB3371457.1"/>
    </source>
</evidence>
<evidence type="ECO:0000256" key="2">
    <source>
        <dbReference type="ARBA" id="ARBA00022448"/>
    </source>
</evidence>
<comment type="caution">
    <text evidence="5">The sequence shown here is derived from an EMBL/GenBank/DDBJ whole genome shotgun (WGS) entry which is preliminary data.</text>
</comment>
<dbReference type="Gene3D" id="3.40.190.10">
    <property type="entry name" value="Periplasmic binding protein-like II"/>
    <property type="match status" value="1"/>
</dbReference>
<evidence type="ECO:0000313" key="6">
    <source>
        <dbReference type="Proteomes" id="UP001327093"/>
    </source>
</evidence>
<sequence>MRARSGLTAVLAAVMSCTALLSGCAPPAEDDALVVWSLESQTDRVRATETITQRFTAETGIPVRVVAVDENQFSQMVMSSAAAGTMPDVIGALPLSATWQMAGNELLDTRANQEILDALGPATFSGRALELTADGDRRLAVPSDAWAQVLAYRKDLFAQAGLPVPDTYEKIEHAARVLNRDGTSGISMATHANDTATGQAFESFALANDCRLVGDTGRVELDSPQCRESFRFVHDLITRYSPPGAQDIDSTRATYFAGRSAMLSWSTFLLDELGGLRADAMPACPQCQADPSFLARNTGIVSAIKGPDAAEPAQYGELTSWTVPVGAQRERAKRFVEYMLDQGYPDWLGMAPEGKLPARKGTAQDPERFTRAWQQAPAGVDLKRPLTEIYPPETIADLRTGTDRFRRWGFEQRQGVLVGATLGEMPVPHAVNSMLNGGDPAETAAEAADEIRAIQTSLN</sequence>
<organism evidence="5 6">
    <name type="scientific">Saccharopolyspora mangrovi</name>
    <dbReference type="NCBI Taxonomy" id="3082379"/>
    <lineage>
        <taxon>Bacteria</taxon>
        <taxon>Bacillati</taxon>
        <taxon>Actinomycetota</taxon>
        <taxon>Actinomycetes</taxon>
        <taxon>Pseudonocardiales</taxon>
        <taxon>Pseudonocardiaceae</taxon>
        <taxon>Saccharopolyspora</taxon>
    </lineage>
</organism>
<name>A0ABU6AIT6_9PSEU</name>
<dbReference type="PANTHER" id="PTHR43649">
    <property type="entry name" value="ARABINOSE-BINDING PROTEIN-RELATED"/>
    <property type="match status" value="1"/>
</dbReference>
<comment type="similarity">
    <text evidence="1">Belongs to the bacterial solute-binding protein 1 family.</text>
</comment>
<reference evidence="5 6" key="1">
    <citation type="submission" date="2023-10" db="EMBL/GenBank/DDBJ databases">
        <title>Saccharopolyspora sp. nov., isolated from mangrove soil.</title>
        <authorList>
            <person name="Lu Y."/>
            <person name="Liu W."/>
        </authorList>
    </citation>
    <scope>NUCLEOTIDE SEQUENCE [LARGE SCALE GENOMIC DNA]</scope>
    <source>
        <strain evidence="5 6">S2-29</strain>
    </source>
</reference>
<dbReference type="PANTHER" id="PTHR43649:SF34">
    <property type="entry name" value="ABC TRANSPORTER PERIPLASMIC-BINDING PROTEIN YCJN-RELATED"/>
    <property type="match status" value="1"/>
</dbReference>
<proteinExistence type="inferred from homology"/>
<feature type="signal peptide" evidence="4">
    <location>
        <begin position="1"/>
        <end position="27"/>
    </location>
</feature>
<dbReference type="EMBL" id="JAWLNX010000028">
    <property type="protein sequence ID" value="MEB3371457.1"/>
    <property type="molecule type" value="Genomic_DNA"/>
</dbReference>